<feature type="region of interest" description="Disordered" evidence="1">
    <location>
        <begin position="1"/>
        <end position="31"/>
    </location>
</feature>
<keyword evidence="3" id="KW-1185">Reference proteome</keyword>
<organism evidence="2">
    <name type="scientific">Mytilinidion resinicola</name>
    <dbReference type="NCBI Taxonomy" id="574789"/>
    <lineage>
        <taxon>Eukaryota</taxon>
        <taxon>Fungi</taxon>
        <taxon>Dikarya</taxon>
        <taxon>Ascomycota</taxon>
        <taxon>Pezizomycotina</taxon>
        <taxon>Dothideomycetes</taxon>
        <taxon>Pleosporomycetidae</taxon>
        <taxon>Mytilinidiales</taxon>
        <taxon>Mytilinidiaceae</taxon>
        <taxon>Mytilinidion</taxon>
    </lineage>
</organism>
<reference evidence="2 4" key="1">
    <citation type="journal article" date="2020" name="Stud. Mycol.">
        <title>101 Dothideomycetes genomes: a test case for predicting lifestyles and emergence of pathogens.</title>
        <authorList>
            <person name="Haridas S."/>
            <person name="Albert R."/>
            <person name="Binder M."/>
            <person name="Bloem J."/>
            <person name="Labutti K."/>
            <person name="Salamov A."/>
            <person name="Andreopoulos B."/>
            <person name="Baker S."/>
            <person name="Barry K."/>
            <person name="Bills G."/>
            <person name="Bluhm B."/>
            <person name="Cannon C."/>
            <person name="Castanera R."/>
            <person name="Culley D."/>
            <person name="Daum C."/>
            <person name="Ezra D."/>
            <person name="Gonzalez J."/>
            <person name="Henrissat B."/>
            <person name="Kuo A."/>
            <person name="Liang C."/>
            <person name="Lipzen A."/>
            <person name="Lutzoni F."/>
            <person name="Magnuson J."/>
            <person name="Mondo S."/>
            <person name="Nolan M."/>
            <person name="Ohm R."/>
            <person name="Pangilinan J."/>
            <person name="Park H.-J."/>
            <person name="Ramirez L."/>
            <person name="Alfaro M."/>
            <person name="Sun H."/>
            <person name="Tritt A."/>
            <person name="Yoshinaga Y."/>
            <person name="Zwiers L.-H."/>
            <person name="Turgeon B."/>
            <person name="Goodwin S."/>
            <person name="Spatafora J."/>
            <person name="Crous P."/>
            <person name="Grigoriev I."/>
        </authorList>
    </citation>
    <scope>NUCLEOTIDE SEQUENCE</scope>
    <source>
        <strain evidence="2 4">CBS 304.34</strain>
    </source>
</reference>
<proteinExistence type="predicted"/>
<reference evidence="4" key="3">
    <citation type="submission" date="2025-04" db="UniProtKB">
        <authorList>
            <consortium name="RefSeq"/>
        </authorList>
    </citation>
    <scope>IDENTIFICATION</scope>
    <source>
        <strain evidence="4">CBS 304.34</strain>
    </source>
</reference>
<dbReference type="RefSeq" id="XP_033584256.1">
    <property type="nucleotide sequence ID" value="XM_033724721.1"/>
</dbReference>
<evidence type="ECO:0000313" key="3">
    <source>
        <dbReference type="Proteomes" id="UP000504636"/>
    </source>
</evidence>
<dbReference type="AlphaFoldDB" id="A0A6A6Z851"/>
<evidence type="ECO:0000313" key="2">
    <source>
        <dbReference type="EMBL" id="KAF2817292.1"/>
    </source>
</evidence>
<accession>A0A6A6Z851</accession>
<name>A0A6A6Z851_9PEZI</name>
<dbReference type="GeneID" id="54465614"/>
<feature type="compositionally biased region" description="Basic and acidic residues" evidence="1">
    <location>
        <begin position="1"/>
        <end position="10"/>
    </location>
</feature>
<feature type="compositionally biased region" description="Low complexity" evidence="1">
    <location>
        <begin position="160"/>
        <end position="171"/>
    </location>
</feature>
<evidence type="ECO:0000256" key="1">
    <source>
        <dbReference type="SAM" id="MobiDB-lite"/>
    </source>
</evidence>
<dbReference type="Proteomes" id="UP000504636">
    <property type="component" value="Unplaced"/>
</dbReference>
<sequence length="227" mass="23940">MRSPRPHSEAVTDTDTEEGVQRSTKGGLGGATADFAWHSTGRVALAGGGGAVREGWAQGEGAGGGALLAQTALVMETEAEVWRASVQLGEARFRVLVVPKAHNCWGSVLCRVQEQWTHAPAYGHTTHRQRALLSTAPPKTALPPPTADMKLRQPGPPHGSPSRPGSGRAAGDPAASSTLPPQIEHAFSFLSSTTPTSTTRRELDWPIVRRRPGPAPLHALLLAMPRA</sequence>
<feature type="region of interest" description="Disordered" evidence="1">
    <location>
        <begin position="135"/>
        <end position="212"/>
    </location>
</feature>
<reference evidence="4" key="2">
    <citation type="submission" date="2020-04" db="EMBL/GenBank/DDBJ databases">
        <authorList>
            <consortium name="NCBI Genome Project"/>
        </authorList>
    </citation>
    <scope>NUCLEOTIDE SEQUENCE</scope>
    <source>
        <strain evidence="4">CBS 304.34</strain>
    </source>
</reference>
<dbReference type="EMBL" id="MU003692">
    <property type="protein sequence ID" value="KAF2817292.1"/>
    <property type="molecule type" value="Genomic_DNA"/>
</dbReference>
<gene>
    <name evidence="2 4" type="ORF">BDZ99DRAFT_513534</name>
</gene>
<protein>
    <submittedName>
        <fullName evidence="2 4">Uncharacterized protein</fullName>
    </submittedName>
</protein>
<evidence type="ECO:0000313" key="4">
    <source>
        <dbReference type="RefSeq" id="XP_033584256.1"/>
    </source>
</evidence>